<dbReference type="PANTHER" id="PTHR43181">
    <property type="entry name" value="2-C-METHYL-D-ERYTHRITOL 2,4-CYCLODIPHOSPHATE SYNTHASE, CHLOROPLASTIC"/>
    <property type="match status" value="1"/>
</dbReference>
<dbReference type="GO" id="GO:0008685">
    <property type="term" value="F:2-C-methyl-D-erythritol 2,4-cyclodiphosphate synthase activity"/>
    <property type="evidence" value="ECO:0007669"/>
    <property type="project" value="UniProtKB-UniRule"/>
</dbReference>
<comment type="function">
    <text evidence="7">Involved in the biosynthesis of isopentenyl diphosphate (IPP) and dimethylallyl diphosphate (DMAPP), two major building blocks of isoprenoid compounds. Catalyzes the conversion of 4-diphosphocytidyl-2-C-methyl-D-erythritol 2-phosphate (CDP-ME2P) to 2-C-methyl-D-erythritol 2,4-cyclodiphosphate (ME-CPP) with a corresponding release of cytidine 5-monophosphate (CMP).</text>
</comment>
<evidence type="ECO:0000256" key="4">
    <source>
        <dbReference type="ARBA" id="ARBA00022723"/>
    </source>
</evidence>
<dbReference type="NCBIfam" id="TIGR00151">
    <property type="entry name" value="ispF"/>
    <property type="match status" value="1"/>
</dbReference>
<dbReference type="Proteomes" id="UP000009222">
    <property type="component" value="Chromosome"/>
</dbReference>
<dbReference type="eggNOG" id="COG0245">
    <property type="taxonomic scope" value="Bacteria"/>
</dbReference>
<dbReference type="STRING" id="545695.TREAZ_3183"/>
<evidence type="ECO:0000256" key="6">
    <source>
        <dbReference type="ARBA" id="ARBA00023239"/>
    </source>
</evidence>
<evidence type="ECO:0000256" key="1">
    <source>
        <dbReference type="ARBA" id="ARBA00000200"/>
    </source>
</evidence>
<dbReference type="GO" id="GO:0046872">
    <property type="term" value="F:metal ion binding"/>
    <property type="evidence" value="ECO:0007669"/>
    <property type="project" value="UniProtKB-KW"/>
</dbReference>
<evidence type="ECO:0000313" key="10">
    <source>
        <dbReference type="EMBL" id="AEF80077.1"/>
    </source>
</evidence>
<evidence type="ECO:0000256" key="7">
    <source>
        <dbReference type="HAMAP-Rule" id="MF_00107"/>
    </source>
</evidence>
<dbReference type="Gene3D" id="3.30.1330.50">
    <property type="entry name" value="2-C-methyl-D-erythritol 2,4-cyclodiphosphate synthase"/>
    <property type="match status" value="1"/>
</dbReference>
<keyword evidence="11" id="KW-1185">Reference proteome</keyword>
<feature type="binding site" evidence="7">
    <location>
        <position position="11"/>
    </location>
    <ligand>
        <name>a divalent metal cation</name>
        <dbReference type="ChEBI" id="CHEBI:60240"/>
    </ligand>
</feature>
<evidence type="ECO:0000256" key="3">
    <source>
        <dbReference type="ARBA" id="ARBA00012579"/>
    </source>
</evidence>
<dbReference type="KEGG" id="taz:TREAZ_3183"/>
<dbReference type="HOGENOM" id="CLU_084630_2_0_12"/>
<feature type="binding site" evidence="7">
    <location>
        <begin position="9"/>
        <end position="11"/>
    </location>
    <ligand>
        <name>4-CDP-2-C-methyl-D-erythritol 2-phosphate</name>
        <dbReference type="ChEBI" id="CHEBI:57919"/>
    </ligand>
</feature>
<sequence>MFRIGLGKDLHKLATGRKFLLGGVELPFEKGEAGHSDGDVLAHALADALLGAAGLADIGELFPPADPAWKDADSMKLLGISWNKAREAGWRIVNIDCVITCEKPRILPFRDKICASLAGTLGVDKSAVFVKAKTNEGLGELGHSEAVEALVVCLLERDDT</sequence>
<name>F5Y9T7_LEAAZ</name>
<dbReference type="PANTHER" id="PTHR43181:SF1">
    <property type="entry name" value="2-C-METHYL-D-ERYTHRITOL 2,4-CYCLODIPHOSPHATE SYNTHASE, CHLOROPLASTIC"/>
    <property type="match status" value="1"/>
</dbReference>
<evidence type="ECO:0000313" key="11">
    <source>
        <dbReference type="Proteomes" id="UP000009222"/>
    </source>
</evidence>
<dbReference type="SUPFAM" id="SSF69765">
    <property type="entry name" value="IpsF-like"/>
    <property type="match status" value="1"/>
</dbReference>
<comment type="cofactor">
    <cofactor evidence="7">
        <name>a divalent metal cation</name>
        <dbReference type="ChEBI" id="CHEBI:60240"/>
    </cofactor>
    <text evidence="7">Binds 1 divalent metal cation per subunit.</text>
</comment>
<keyword evidence="5 7" id="KW-0414">Isoprene biosynthesis</keyword>
<dbReference type="GO" id="GO:0019288">
    <property type="term" value="P:isopentenyl diphosphate biosynthetic process, methylerythritol 4-phosphate pathway"/>
    <property type="evidence" value="ECO:0007669"/>
    <property type="project" value="UniProtKB-UniRule"/>
</dbReference>
<accession>F5Y9T7</accession>
<dbReference type="InterPro" id="IPR003526">
    <property type="entry name" value="MECDP_synthase"/>
</dbReference>
<feature type="binding site" evidence="7">
    <location>
        <position position="9"/>
    </location>
    <ligand>
        <name>a divalent metal cation</name>
        <dbReference type="ChEBI" id="CHEBI:60240"/>
    </ligand>
</feature>
<dbReference type="Pfam" id="PF02542">
    <property type="entry name" value="YgbB"/>
    <property type="match status" value="1"/>
</dbReference>
<feature type="binding site" evidence="7">
    <location>
        <begin position="35"/>
        <end position="36"/>
    </location>
    <ligand>
        <name>4-CDP-2-C-methyl-D-erythritol 2-phosphate</name>
        <dbReference type="ChEBI" id="CHEBI:57919"/>
    </ligand>
</feature>
<protein>
    <recommendedName>
        <fullName evidence="3 7">2-C-methyl-D-erythritol 2,4-cyclodiphosphate synthase</fullName>
        <shortName evidence="7">MECDP-synthase</shortName>
        <shortName evidence="7">MECPP-synthase</shortName>
        <shortName evidence="7">MECPS</shortName>
        <ecNumber evidence="3 7">4.6.1.12</ecNumber>
    </recommendedName>
</protein>
<evidence type="ECO:0000259" key="9">
    <source>
        <dbReference type="Pfam" id="PF02542"/>
    </source>
</evidence>
<dbReference type="FunCoup" id="F5Y9T7">
    <property type="interactions" value="319"/>
</dbReference>
<dbReference type="GO" id="GO:0016114">
    <property type="term" value="P:terpenoid biosynthetic process"/>
    <property type="evidence" value="ECO:0007669"/>
    <property type="project" value="InterPro"/>
</dbReference>
<gene>
    <name evidence="7 10" type="primary">ispF</name>
    <name evidence="10" type="ordered locus">TREAZ_3183</name>
</gene>
<reference evidence="10 11" key="2">
    <citation type="journal article" date="2011" name="ISME J.">
        <title>RNA-seq reveals cooperative metabolic interactions between two termite-gut spirochete species in co-culture.</title>
        <authorList>
            <person name="Rosenthal A.Z."/>
            <person name="Matson E.G."/>
            <person name="Eldar A."/>
            <person name="Leadbetter J.R."/>
        </authorList>
    </citation>
    <scope>NUCLEOTIDE SEQUENCE [LARGE SCALE GENOMIC DNA]</scope>
    <source>
        <strain evidence="11">ATCC BAA-888 / DSM 13862 / ZAS-9</strain>
    </source>
</reference>
<reference evidence="11" key="1">
    <citation type="submission" date="2009-12" db="EMBL/GenBank/DDBJ databases">
        <title>Complete sequence of Treponema azotonutricium strain ZAS-9.</title>
        <authorList>
            <person name="Tetu S.G."/>
            <person name="Matson E."/>
            <person name="Ren Q."/>
            <person name="Seshadri R."/>
            <person name="Elbourne L."/>
            <person name="Hassan K.A."/>
            <person name="Durkin A."/>
            <person name="Radune D."/>
            <person name="Mohamoud Y."/>
            <person name="Shay R."/>
            <person name="Jin S."/>
            <person name="Zhang X."/>
            <person name="Lucey K."/>
            <person name="Ballor N.R."/>
            <person name="Ottesen E."/>
            <person name="Rosenthal R."/>
            <person name="Allen A."/>
            <person name="Leadbetter J.R."/>
            <person name="Paulsen I.T."/>
        </authorList>
    </citation>
    <scope>NUCLEOTIDE SEQUENCE [LARGE SCALE GENOMIC DNA]</scope>
    <source>
        <strain evidence="11">ATCC BAA-888 / DSM 13862 / ZAS-9</strain>
    </source>
</reference>
<feature type="binding site" evidence="7">
    <location>
        <begin position="57"/>
        <end position="59"/>
    </location>
    <ligand>
        <name>4-CDP-2-C-methyl-D-erythritol 2-phosphate</name>
        <dbReference type="ChEBI" id="CHEBI:57919"/>
    </ligand>
</feature>
<comment type="pathway">
    <text evidence="2 7">Isoprenoid biosynthesis; isopentenyl diphosphate biosynthesis via DXP pathway; isopentenyl diphosphate from 1-deoxy-D-xylulose 5-phosphate: step 4/6.</text>
</comment>
<dbReference type="HAMAP" id="MF_00107">
    <property type="entry name" value="IspF"/>
    <property type="match status" value="1"/>
</dbReference>
<comment type="caution">
    <text evidence="7">Lacks conserved residue(s) required for the propagation of feature annotation.</text>
</comment>
<organism evidence="10 11">
    <name type="scientific">Leadbettera azotonutricia (strain ATCC BAA-888 / DSM 13862 / ZAS-9)</name>
    <name type="common">Treponema azotonutricium</name>
    <dbReference type="NCBI Taxonomy" id="545695"/>
    <lineage>
        <taxon>Bacteria</taxon>
        <taxon>Pseudomonadati</taxon>
        <taxon>Spirochaetota</taxon>
        <taxon>Spirochaetia</taxon>
        <taxon>Spirochaetales</taxon>
        <taxon>Breznakiellaceae</taxon>
        <taxon>Leadbettera</taxon>
    </lineage>
</organism>
<evidence type="ECO:0000256" key="5">
    <source>
        <dbReference type="ARBA" id="ARBA00023229"/>
    </source>
</evidence>
<feature type="site" description="Transition state stabilizer" evidence="7">
    <location>
        <position position="134"/>
    </location>
</feature>
<dbReference type="InterPro" id="IPR036571">
    <property type="entry name" value="MECDP_synthase_sf"/>
</dbReference>
<feature type="site" description="Transition state stabilizer" evidence="7">
    <location>
        <position position="35"/>
    </location>
</feature>
<dbReference type="OrthoDB" id="9804336at2"/>
<feature type="domain" description="2-C-methyl-D-erythritol 2,4-cyclodiphosphate synthase" evidence="9">
    <location>
        <begin position="2"/>
        <end position="155"/>
    </location>
</feature>
<feature type="binding site" evidence="7">
    <location>
        <position position="43"/>
    </location>
    <ligand>
        <name>a divalent metal cation</name>
        <dbReference type="ChEBI" id="CHEBI:60240"/>
    </ligand>
</feature>
<evidence type="ECO:0000256" key="2">
    <source>
        <dbReference type="ARBA" id="ARBA00004709"/>
    </source>
</evidence>
<dbReference type="InterPro" id="IPR020555">
    <property type="entry name" value="MECDP_synthase_CS"/>
</dbReference>
<dbReference type="AlphaFoldDB" id="F5Y9T7"/>
<evidence type="ECO:0000256" key="8">
    <source>
        <dbReference type="RuleBase" id="RU004395"/>
    </source>
</evidence>
<feature type="binding site" evidence="7">
    <location>
        <position position="143"/>
    </location>
    <ligand>
        <name>4-CDP-2-C-methyl-D-erythritol 2-phosphate</name>
        <dbReference type="ChEBI" id="CHEBI:57919"/>
    </ligand>
</feature>
<proteinExistence type="inferred from homology"/>
<dbReference type="InParanoid" id="F5Y9T7"/>
<keyword evidence="4 7" id="KW-0479">Metal-binding</keyword>
<dbReference type="UniPathway" id="UPA00056">
    <property type="reaction ID" value="UER00095"/>
</dbReference>
<keyword evidence="6 7" id="KW-0456">Lyase</keyword>
<comment type="similarity">
    <text evidence="7 8">Belongs to the IspF family.</text>
</comment>
<dbReference type="EC" id="4.6.1.12" evidence="3 7"/>
<dbReference type="RefSeq" id="WP_015712377.1">
    <property type="nucleotide sequence ID" value="NC_015577.1"/>
</dbReference>
<dbReference type="EMBL" id="CP001841">
    <property type="protein sequence ID" value="AEF80077.1"/>
    <property type="molecule type" value="Genomic_DNA"/>
</dbReference>
<dbReference type="PROSITE" id="PS01350">
    <property type="entry name" value="ISPF"/>
    <property type="match status" value="1"/>
</dbReference>
<comment type="catalytic activity">
    <reaction evidence="1 7 8">
        <text>4-CDP-2-C-methyl-D-erythritol 2-phosphate = 2-C-methyl-D-erythritol 2,4-cyclic diphosphate + CMP</text>
        <dbReference type="Rhea" id="RHEA:23864"/>
        <dbReference type="ChEBI" id="CHEBI:57919"/>
        <dbReference type="ChEBI" id="CHEBI:58483"/>
        <dbReference type="ChEBI" id="CHEBI:60377"/>
        <dbReference type="EC" id="4.6.1.12"/>
    </reaction>
</comment>
<dbReference type="CDD" id="cd00554">
    <property type="entry name" value="MECDP_synthase"/>
    <property type="match status" value="1"/>
</dbReference>
<comment type="subunit">
    <text evidence="7">Homotrimer.</text>
</comment>